<dbReference type="CDD" id="cd13912">
    <property type="entry name" value="CcO_II_C"/>
    <property type="match status" value="1"/>
</dbReference>
<dbReference type="InterPro" id="IPR034210">
    <property type="entry name" value="CcO_II_C"/>
</dbReference>
<dbReference type="PROSITE" id="PS00078">
    <property type="entry name" value="COX2"/>
    <property type="match status" value="1"/>
</dbReference>
<dbReference type="InterPro" id="IPR002429">
    <property type="entry name" value="CcO_II-like_C"/>
</dbReference>
<dbReference type="AlphaFoldDB" id="A0A1Y6B7J9"/>
<evidence type="ECO:0000256" key="4">
    <source>
        <dbReference type="ARBA" id="ARBA00022660"/>
    </source>
</evidence>
<dbReference type="GO" id="GO:0004129">
    <property type="term" value="F:cytochrome-c oxidase activity"/>
    <property type="evidence" value="ECO:0007669"/>
    <property type="project" value="UniProtKB-EC"/>
</dbReference>
<evidence type="ECO:0000256" key="2">
    <source>
        <dbReference type="ARBA" id="ARBA00007866"/>
    </source>
</evidence>
<dbReference type="Pfam" id="PF02790">
    <property type="entry name" value="COX2_TM"/>
    <property type="match status" value="1"/>
</dbReference>
<organism evidence="20 21">
    <name type="scientific">Tistlia consotensis USBA 355</name>
    <dbReference type="NCBI Taxonomy" id="560819"/>
    <lineage>
        <taxon>Bacteria</taxon>
        <taxon>Pseudomonadati</taxon>
        <taxon>Pseudomonadota</taxon>
        <taxon>Alphaproteobacteria</taxon>
        <taxon>Rhodospirillales</taxon>
        <taxon>Rhodovibrionaceae</taxon>
        <taxon>Tistlia</taxon>
    </lineage>
</organism>
<comment type="function">
    <text evidence="12 15">Subunits I and II form the functional core of the enzyme complex. Electrons originating in cytochrome c are transferred via heme a and Cu(A) to the binuclear center formed by heme a3 and Cu(B).</text>
</comment>
<dbReference type="STRING" id="560819.SAMN05428998_101706"/>
<dbReference type="SUPFAM" id="SSF49503">
    <property type="entry name" value="Cupredoxins"/>
    <property type="match status" value="1"/>
</dbReference>
<dbReference type="PRINTS" id="PR01166">
    <property type="entry name" value="CYCOXIDASEII"/>
</dbReference>
<dbReference type="RefSeq" id="WP_089229557.1">
    <property type="nucleotide sequence ID" value="NZ_FWZX01000001.1"/>
</dbReference>
<feature type="domain" description="Cytochrome oxidase subunit II copper A binding" evidence="18">
    <location>
        <begin position="120"/>
        <end position="255"/>
    </location>
</feature>
<keyword evidence="9 16" id="KW-1133">Transmembrane helix</keyword>
<evidence type="ECO:0000256" key="5">
    <source>
        <dbReference type="ARBA" id="ARBA00022692"/>
    </source>
</evidence>
<comment type="similarity">
    <text evidence="2 14">Belongs to the cytochrome c oxidase subunit 2 family.</text>
</comment>
<sequence>MRWLVLAALVCGLSAVGGHAFAEQPQDWALGLQPAATHIREMIGSFHHELLIIITVITLFVTVLLLYVIVRFRKAANPTPSKRTHNTLIEIVWTVVPVLILMFIAIDSFKLLYAEDVVPDADLTIRVTGHQWNWSYGYDSPKGKFEFTSLPLSDDEDKAKGLPRLLGTDTQLVLPVNTTVRFIVTSTDVIHDFTVPAFGFKIDAVPGRANETWTKVEKEGTYYGQCSELCGSGHYFMPIMVKVVSKEEFKKWLDKAHDEYAALPTPSGATQLADAGLTR</sequence>
<dbReference type="GO" id="GO:0005507">
    <property type="term" value="F:copper ion binding"/>
    <property type="evidence" value="ECO:0007669"/>
    <property type="project" value="InterPro"/>
</dbReference>
<evidence type="ECO:0000256" key="13">
    <source>
        <dbReference type="ARBA" id="ARBA00047816"/>
    </source>
</evidence>
<evidence type="ECO:0000313" key="20">
    <source>
        <dbReference type="EMBL" id="SME94717.1"/>
    </source>
</evidence>
<dbReference type="Pfam" id="PF00116">
    <property type="entry name" value="COX2"/>
    <property type="match status" value="1"/>
</dbReference>
<evidence type="ECO:0000256" key="14">
    <source>
        <dbReference type="RuleBase" id="RU000456"/>
    </source>
</evidence>
<feature type="chain" id="PRO_5011012071" description="Cytochrome c oxidase subunit 2" evidence="17">
    <location>
        <begin position="23"/>
        <end position="279"/>
    </location>
</feature>
<feature type="transmembrane region" description="Helical" evidence="16">
    <location>
        <begin position="91"/>
        <end position="113"/>
    </location>
</feature>
<evidence type="ECO:0000313" key="21">
    <source>
        <dbReference type="Proteomes" id="UP000192917"/>
    </source>
</evidence>
<dbReference type="GO" id="GO:0016491">
    <property type="term" value="F:oxidoreductase activity"/>
    <property type="evidence" value="ECO:0007669"/>
    <property type="project" value="InterPro"/>
</dbReference>
<dbReference type="InterPro" id="IPR036257">
    <property type="entry name" value="Cyt_c_oxidase_su2_TM_sf"/>
</dbReference>
<evidence type="ECO:0000256" key="7">
    <source>
        <dbReference type="ARBA" id="ARBA00022967"/>
    </source>
</evidence>
<dbReference type="InterPro" id="IPR014222">
    <property type="entry name" value="Cyt_c_oxidase_su2"/>
</dbReference>
<dbReference type="EC" id="7.1.1.9" evidence="15"/>
<dbReference type="EMBL" id="FWZX01000001">
    <property type="protein sequence ID" value="SME94717.1"/>
    <property type="molecule type" value="Genomic_DNA"/>
</dbReference>
<evidence type="ECO:0000256" key="17">
    <source>
        <dbReference type="SAM" id="SignalP"/>
    </source>
</evidence>
<reference evidence="20 21" key="1">
    <citation type="submission" date="2017-04" db="EMBL/GenBank/DDBJ databases">
        <authorList>
            <person name="Afonso C.L."/>
            <person name="Miller P.J."/>
            <person name="Scott M.A."/>
            <person name="Spackman E."/>
            <person name="Goraichik I."/>
            <person name="Dimitrov K.M."/>
            <person name="Suarez D.L."/>
            <person name="Swayne D.E."/>
        </authorList>
    </citation>
    <scope>NUCLEOTIDE SEQUENCE [LARGE SCALE GENOMIC DNA]</scope>
    <source>
        <strain evidence="20 21">USBA 355</strain>
    </source>
</reference>
<dbReference type="InterPro" id="IPR011759">
    <property type="entry name" value="Cyt_c_oxidase_su2_TM_dom"/>
</dbReference>
<evidence type="ECO:0000256" key="16">
    <source>
        <dbReference type="SAM" id="Phobius"/>
    </source>
</evidence>
<keyword evidence="4 14" id="KW-0679">Respiratory chain</keyword>
<evidence type="ECO:0000256" key="12">
    <source>
        <dbReference type="ARBA" id="ARBA00024688"/>
    </source>
</evidence>
<proteinExistence type="inferred from homology"/>
<keyword evidence="17" id="KW-0732">Signal</keyword>
<evidence type="ECO:0000256" key="8">
    <source>
        <dbReference type="ARBA" id="ARBA00022982"/>
    </source>
</evidence>
<comment type="subcellular location">
    <subcellularLocation>
        <location evidence="14">Cell membrane</location>
        <topology evidence="14">Multi-pass membrane protein</topology>
    </subcellularLocation>
    <subcellularLocation>
        <location evidence="1">Membrane</location>
        <topology evidence="1">Multi-pass membrane protein</topology>
    </subcellularLocation>
</comment>
<keyword evidence="10 15" id="KW-0186">Copper</keyword>
<dbReference type="InterPro" id="IPR045187">
    <property type="entry name" value="CcO_II"/>
</dbReference>
<evidence type="ECO:0000256" key="1">
    <source>
        <dbReference type="ARBA" id="ARBA00004141"/>
    </source>
</evidence>
<evidence type="ECO:0000256" key="10">
    <source>
        <dbReference type="ARBA" id="ARBA00023008"/>
    </source>
</evidence>
<dbReference type="Proteomes" id="UP000192917">
    <property type="component" value="Unassembled WGS sequence"/>
</dbReference>
<dbReference type="GO" id="GO:0042773">
    <property type="term" value="P:ATP synthesis coupled electron transport"/>
    <property type="evidence" value="ECO:0007669"/>
    <property type="project" value="TreeGrafter"/>
</dbReference>
<dbReference type="SUPFAM" id="SSF81464">
    <property type="entry name" value="Cytochrome c oxidase subunit II-like, transmembrane region"/>
    <property type="match status" value="1"/>
</dbReference>
<comment type="catalytic activity">
    <reaction evidence="13 15">
        <text>4 Fe(II)-[cytochrome c] + O2 + 8 H(+)(in) = 4 Fe(III)-[cytochrome c] + 2 H2O + 4 H(+)(out)</text>
        <dbReference type="Rhea" id="RHEA:11436"/>
        <dbReference type="Rhea" id="RHEA-COMP:10350"/>
        <dbReference type="Rhea" id="RHEA-COMP:14399"/>
        <dbReference type="ChEBI" id="CHEBI:15377"/>
        <dbReference type="ChEBI" id="CHEBI:15378"/>
        <dbReference type="ChEBI" id="CHEBI:15379"/>
        <dbReference type="ChEBI" id="CHEBI:29033"/>
        <dbReference type="ChEBI" id="CHEBI:29034"/>
        <dbReference type="EC" id="7.1.1.9"/>
    </reaction>
</comment>
<keyword evidence="7" id="KW-1278">Translocase</keyword>
<accession>A0A1Y6B7J9</accession>
<comment type="cofactor">
    <cofactor evidence="15">
        <name>Cu cation</name>
        <dbReference type="ChEBI" id="CHEBI:23378"/>
    </cofactor>
    <text evidence="15">Binds a copper A center.</text>
</comment>
<dbReference type="GO" id="GO:0005886">
    <property type="term" value="C:plasma membrane"/>
    <property type="evidence" value="ECO:0007669"/>
    <property type="project" value="UniProtKB-SubCell"/>
</dbReference>
<dbReference type="InterPro" id="IPR008972">
    <property type="entry name" value="Cupredoxin"/>
</dbReference>
<evidence type="ECO:0000256" key="15">
    <source>
        <dbReference type="RuleBase" id="RU004024"/>
    </source>
</evidence>
<name>A0A1Y6B7J9_9PROT</name>
<evidence type="ECO:0000256" key="6">
    <source>
        <dbReference type="ARBA" id="ARBA00022723"/>
    </source>
</evidence>
<keyword evidence="21" id="KW-1185">Reference proteome</keyword>
<dbReference type="NCBIfam" id="TIGR02866">
    <property type="entry name" value="CoxB"/>
    <property type="match status" value="1"/>
</dbReference>
<dbReference type="PROSITE" id="PS50999">
    <property type="entry name" value="COX2_TM"/>
    <property type="match status" value="1"/>
</dbReference>
<dbReference type="InterPro" id="IPR001505">
    <property type="entry name" value="Copper_CuA"/>
</dbReference>
<feature type="signal peptide" evidence="17">
    <location>
        <begin position="1"/>
        <end position="22"/>
    </location>
</feature>
<dbReference type="PANTHER" id="PTHR22888:SF9">
    <property type="entry name" value="CYTOCHROME C OXIDASE SUBUNIT 2"/>
    <property type="match status" value="1"/>
</dbReference>
<feature type="transmembrane region" description="Helical" evidence="16">
    <location>
        <begin position="46"/>
        <end position="70"/>
    </location>
</feature>
<dbReference type="PROSITE" id="PS50857">
    <property type="entry name" value="COX2_CUA"/>
    <property type="match status" value="1"/>
</dbReference>
<feature type="domain" description="Cytochrome oxidase subunit II transmembrane region profile" evidence="19">
    <location>
        <begin position="24"/>
        <end position="119"/>
    </location>
</feature>
<keyword evidence="11 16" id="KW-0472">Membrane</keyword>
<keyword evidence="5 14" id="KW-0812">Transmembrane</keyword>
<keyword evidence="8 14" id="KW-0249">Electron transport</keyword>
<dbReference type="PANTHER" id="PTHR22888">
    <property type="entry name" value="CYTOCHROME C OXIDASE, SUBUNIT II"/>
    <property type="match status" value="1"/>
</dbReference>
<evidence type="ECO:0000259" key="18">
    <source>
        <dbReference type="PROSITE" id="PS50857"/>
    </source>
</evidence>
<keyword evidence="6 15" id="KW-0479">Metal-binding</keyword>
<gene>
    <name evidence="20" type="ORF">SAMN05428998_101706</name>
</gene>
<dbReference type="Gene3D" id="2.60.40.420">
    <property type="entry name" value="Cupredoxins - blue copper proteins"/>
    <property type="match status" value="1"/>
</dbReference>
<evidence type="ECO:0000259" key="19">
    <source>
        <dbReference type="PROSITE" id="PS50999"/>
    </source>
</evidence>
<keyword evidence="3 14" id="KW-0813">Transport</keyword>
<dbReference type="Gene3D" id="1.10.287.90">
    <property type="match status" value="1"/>
</dbReference>
<evidence type="ECO:0000256" key="9">
    <source>
        <dbReference type="ARBA" id="ARBA00022989"/>
    </source>
</evidence>
<evidence type="ECO:0000256" key="3">
    <source>
        <dbReference type="ARBA" id="ARBA00022448"/>
    </source>
</evidence>
<evidence type="ECO:0000256" key="11">
    <source>
        <dbReference type="ARBA" id="ARBA00023136"/>
    </source>
</evidence>
<protein>
    <recommendedName>
        <fullName evidence="15">Cytochrome c oxidase subunit 2</fullName>
        <ecNumber evidence="15">7.1.1.9</ecNumber>
    </recommendedName>
</protein>